<dbReference type="PANTHER" id="PTHR12656">
    <property type="entry name" value="BRG-1 ASSOCIATED FACTOR 250 BAF250"/>
    <property type="match status" value="1"/>
</dbReference>
<dbReference type="GO" id="GO:0031491">
    <property type="term" value="F:nucleosome binding"/>
    <property type="evidence" value="ECO:0007669"/>
    <property type="project" value="TreeGrafter"/>
</dbReference>
<dbReference type="GO" id="GO:0005654">
    <property type="term" value="C:nucleoplasm"/>
    <property type="evidence" value="ECO:0007669"/>
    <property type="project" value="TreeGrafter"/>
</dbReference>
<dbReference type="GO" id="GO:0006357">
    <property type="term" value="P:regulation of transcription by RNA polymerase II"/>
    <property type="evidence" value="ECO:0007669"/>
    <property type="project" value="TreeGrafter"/>
</dbReference>
<dbReference type="SMART" id="SM00501">
    <property type="entry name" value="BRIGHT"/>
    <property type="match status" value="1"/>
</dbReference>
<dbReference type="InterPro" id="IPR036431">
    <property type="entry name" value="ARID_dom_sf"/>
</dbReference>
<dbReference type="GO" id="GO:0006338">
    <property type="term" value="P:chromatin remodeling"/>
    <property type="evidence" value="ECO:0007669"/>
    <property type="project" value="InterPro"/>
</dbReference>
<feature type="region of interest" description="Disordered" evidence="1">
    <location>
        <begin position="583"/>
        <end position="608"/>
    </location>
</feature>
<dbReference type="RefSeq" id="XP_066914798.1">
    <property type="nucleotide sequence ID" value="XM_067058697.1"/>
</dbReference>
<dbReference type="InterPro" id="IPR021906">
    <property type="entry name" value="BAF250/Osa"/>
</dbReference>
<dbReference type="Gene3D" id="1.10.150.60">
    <property type="entry name" value="ARID DNA-binding domain"/>
    <property type="match status" value="1"/>
</dbReference>
<dbReference type="PROSITE" id="PS51011">
    <property type="entry name" value="ARID"/>
    <property type="match status" value="1"/>
</dbReference>
<feature type="compositionally biased region" description="Basic and acidic residues" evidence="1">
    <location>
        <begin position="375"/>
        <end position="384"/>
    </location>
</feature>
<name>A0A7M6DP64_9CNID</name>
<dbReference type="RefSeq" id="XP_066914799.1">
    <property type="nucleotide sequence ID" value="XM_067058698.1"/>
</dbReference>
<dbReference type="EnsemblMetazoa" id="CLYHEMT019475.1">
    <property type="protein sequence ID" value="CLYHEMP019475.1"/>
    <property type="gene ID" value="CLYHEMG019475"/>
</dbReference>
<feature type="compositionally biased region" description="Basic and acidic residues" evidence="1">
    <location>
        <begin position="430"/>
        <end position="453"/>
    </location>
</feature>
<protein>
    <recommendedName>
        <fullName evidence="2">ARID domain-containing protein</fullName>
    </recommendedName>
</protein>
<proteinExistence type="predicted"/>
<feature type="region of interest" description="Disordered" evidence="1">
    <location>
        <begin position="1"/>
        <end position="72"/>
    </location>
</feature>
<sequence length="651" mass="76940">MKQIETDEISNVYNNNNNHSPNSKIYLNHQQQSSPNTNKENFNHHHQQQQKMLNHHHENAESALPPTQPAPRVRRCSYSQVDFIERYDAEQQQQRNEKTRGLIVHETFLKLKEMNNELDRHLFLDDYIAFMVNTGDTEITQKIPIVGKKLLDLVDLYRLVQKHGGFEKVCQKRQLSAVVRELNLPKTITSAANTLRNQFARFLYRFECYQRGVRVNEQFLREQLDSPKPIKEQTPQIRPIKQEDFYYMNEKQKTRGVDEMHPAFPQYYAQHPENPLLRLSSQPLPRDTVAQRSTSISPPVLKRPRSTEIQRRKSYENELAQLEEERSKSVDEIYSIDRLVKRRRLSYEKEGGESIRAERMLSKEEEESVWAAANERIDDHEKSRPPSTFKRSPTPDDRNDTITHDKERSISPSNEDREEREKSDNEEEEQQRFQSDKERERYEERKSPYDETWRMNSTPPIHPPPSFEHHRTSFTSMATEHNNQRQLAARYHHQRPDYATQRKYLQSVVTSGRHSSSAHLHAPYPEKCHCDDCVQKSYYMMRANRGKPGYIQPPKTIHDKERPPRLPYNHVRPFINTRDFEPKETRFSSEHTKPYHRLPNDYRGSSNAVKLSTNPTEMNLNIKERTENALVISVVVDGIYYSGTLLTNIKR</sequence>
<feature type="compositionally biased region" description="Basic and acidic residues" evidence="1">
    <location>
        <begin position="393"/>
        <end position="423"/>
    </location>
</feature>
<evidence type="ECO:0000313" key="3">
    <source>
        <dbReference type="EnsemblMetazoa" id="CLYHEMP019475.1"/>
    </source>
</evidence>
<feature type="compositionally biased region" description="Polar residues" evidence="1">
    <location>
        <begin position="28"/>
        <end position="40"/>
    </location>
</feature>
<dbReference type="RefSeq" id="XP_066914796.1">
    <property type="nucleotide sequence ID" value="XM_067058695.1"/>
</dbReference>
<dbReference type="SMART" id="SM01014">
    <property type="entry name" value="ARID"/>
    <property type="match status" value="1"/>
</dbReference>
<organism evidence="3 4">
    <name type="scientific">Clytia hemisphaerica</name>
    <dbReference type="NCBI Taxonomy" id="252671"/>
    <lineage>
        <taxon>Eukaryota</taxon>
        <taxon>Metazoa</taxon>
        <taxon>Cnidaria</taxon>
        <taxon>Hydrozoa</taxon>
        <taxon>Hydroidolina</taxon>
        <taxon>Leptothecata</taxon>
        <taxon>Obeliida</taxon>
        <taxon>Clytiidae</taxon>
        <taxon>Clytia</taxon>
    </lineage>
</organism>
<dbReference type="GO" id="GO:0035060">
    <property type="term" value="C:brahma complex"/>
    <property type="evidence" value="ECO:0007669"/>
    <property type="project" value="InterPro"/>
</dbReference>
<feature type="compositionally biased region" description="Low complexity" evidence="1">
    <location>
        <begin position="10"/>
        <end position="23"/>
    </location>
</feature>
<feature type="compositionally biased region" description="Basic and acidic residues" evidence="1">
    <location>
        <begin position="583"/>
        <end position="593"/>
    </location>
</feature>
<evidence type="ECO:0000259" key="2">
    <source>
        <dbReference type="PROSITE" id="PS51011"/>
    </source>
</evidence>
<feature type="region of interest" description="Disordered" evidence="1">
    <location>
        <begin position="546"/>
        <end position="570"/>
    </location>
</feature>
<dbReference type="Pfam" id="PF01388">
    <property type="entry name" value="ARID"/>
    <property type="match status" value="1"/>
</dbReference>
<dbReference type="GO" id="GO:0016514">
    <property type="term" value="C:SWI/SNF complex"/>
    <property type="evidence" value="ECO:0007669"/>
    <property type="project" value="InterPro"/>
</dbReference>
<feature type="region of interest" description="Disordered" evidence="1">
    <location>
        <begin position="374"/>
        <end position="471"/>
    </location>
</feature>
<dbReference type="Proteomes" id="UP000594262">
    <property type="component" value="Unplaced"/>
</dbReference>
<feature type="region of interest" description="Disordered" evidence="1">
    <location>
        <begin position="286"/>
        <end position="314"/>
    </location>
</feature>
<dbReference type="GeneID" id="136801997"/>
<feature type="domain" description="ARID" evidence="2">
    <location>
        <begin position="117"/>
        <end position="211"/>
    </location>
</feature>
<dbReference type="GO" id="GO:0003677">
    <property type="term" value="F:DNA binding"/>
    <property type="evidence" value="ECO:0007669"/>
    <property type="project" value="InterPro"/>
</dbReference>
<dbReference type="RefSeq" id="XP_066914797.1">
    <property type="nucleotide sequence ID" value="XM_067058696.1"/>
</dbReference>
<dbReference type="InterPro" id="IPR001606">
    <property type="entry name" value="ARID_dom"/>
</dbReference>
<keyword evidence="4" id="KW-1185">Reference proteome</keyword>
<dbReference type="GO" id="GO:0045893">
    <property type="term" value="P:positive regulation of DNA-templated transcription"/>
    <property type="evidence" value="ECO:0007669"/>
    <property type="project" value="TreeGrafter"/>
</dbReference>
<dbReference type="SUPFAM" id="SSF46774">
    <property type="entry name" value="ARID-like"/>
    <property type="match status" value="1"/>
</dbReference>
<evidence type="ECO:0000256" key="1">
    <source>
        <dbReference type="SAM" id="MobiDB-lite"/>
    </source>
</evidence>
<dbReference type="AlphaFoldDB" id="A0A7M6DP64"/>
<dbReference type="OrthoDB" id="10044343at2759"/>
<reference evidence="3" key="1">
    <citation type="submission" date="2021-01" db="UniProtKB">
        <authorList>
            <consortium name="EnsemblMetazoa"/>
        </authorList>
    </citation>
    <scope>IDENTIFICATION</scope>
</reference>
<feature type="compositionally biased region" description="Basic and acidic residues" evidence="1">
    <location>
        <begin position="305"/>
        <end position="314"/>
    </location>
</feature>
<accession>A0A7M6DP64</accession>
<dbReference type="PANTHER" id="PTHR12656:SF5">
    <property type="entry name" value="TRITHORAX GROUP PROTEIN OSA"/>
    <property type="match status" value="1"/>
</dbReference>
<evidence type="ECO:0000313" key="4">
    <source>
        <dbReference type="Proteomes" id="UP000594262"/>
    </source>
</evidence>